<evidence type="ECO:0000313" key="1">
    <source>
        <dbReference type="EMBL" id="MBW2962692.1"/>
    </source>
</evidence>
<comment type="caution">
    <text evidence="1">The sequence shown here is derived from an EMBL/GenBank/DDBJ whole genome shotgun (WGS) entry which is preliminary data.</text>
</comment>
<sequence>MKRLLIIGYVWPEPASSAAGSRMMQLIKLFLAREYEVIYASPAKESMYAINFEELEITQKKITTNSSDFDEYVKELAPQVVMFDRFMMEEQFGWRVAENCPNAVRILDTEDLHFFRKARYEALKKGRTLLREDLNSDEAKREIASILRCDLSLIISEAEVDLLARNFKINPSILHYIPLLAPSISEEKIKKLPSYEKRKDFVFIGNFLHQPNWDSVLYLKEKIWPLIRKELPKARLFIYGAYASQKVEQLQNKRQGFIVKGRAEDAQEVLKKARVLLAPLRFGAGIKGKFIDAMLAGTPSITTTIGAEGICGKYPWPGEIANEDKAIAEEAIKIYEKPKRWQKVQQNGFNIINERFQENRFDEQFFEVLTKIQDHLQKHRDQNFFGAMLMHHTLQSTKYMSKWIEAKNQLEKQ</sequence>
<dbReference type="Pfam" id="PF13692">
    <property type="entry name" value="Glyco_trans_1_4"/>
    <property type="match status" value="1"/>
</dbReference>
<dbReference type="RefSeq" id="WP_219040974.1">
    <property type="nucleotide sequence ID" value="NZ_JAHWDF010000016.1"/>
</dbReference>
<protein>
    <submittedName>
        <fullName evidence="1">Glycosyltransferase family 4 protein</fullName>
    </submittedName>
</protein>
<dbReference type="Proteomes" id="UP000719267">
    <property type="component" value="Unassembled WGS sequence"/>
</dbReference>
<reference evidence="1 2" key="1">
    <citation type="submission" date="2021-07" db="EMBL/GenBank/DDBJ databases">
        <title>Mesonia aestuariivivens sp. nov., isolated from a tidal flat.</title>
        <authorList>
            <person name="Kim Y.-O."/>
            <person name="Yoon J.-H."/>
        </authorList>
    </citation>
    <scope>NUCLEOTIDE SEQUENCE [LARGE SCALE GENOMIC DNA]</scope>
    <source>
        <strain evidence="1 2">JHPTF-M18</strain>
    </source>
</reference>
<accession>A0ABS6W487</accession>
<organism evidence="1 2">
    <name type="scientific">Mesonia aestuariivivens</name>
    <dbReference type="NCBI Taxonomy" id="2796128"/>
    <lineage>
        <taxon>Bacteria</taxon>
        <taxon>Pseudomonadati</taxon>
        <taxon>Bacteroidota</taxon>
        <taxon>Flavobacteriia</taxon>
        <taxon>Flavobacteriales</taxon>
        <taxon>Flavobacteriaceae</taxon>
        <taxon>Mesonia</taxon>
    </lineage>
</organism>
<name>A0ABS6W487_9FLAO</name>
<dbReference type="EMBL" id="JAHWDF010000016">
    <property type="protein sequence ID" value="MBW2962692.1"/>
    <property type="molecule type" value="Genomic_DNA"/>
</dbReference>
<keyword evidence="2" id="KW-1185">Reference proteome</keyword>
<proteinExistence type="predicted"/>
<dbReference type="PANTHER" id="PTHR12526:SF584">
    <property type="entry name" value="GLYCOSYLTRANSFERASE"/>
    <property type="match status" value="1"/>
</dbReference>
<dbReference type="CDD" id="cd03801">
    <property type="entry name" value="GT4_PimA-like"/>
    <property type="match status" value="1"/>
</dbReference>
<evidence type="ECO:0000313" key="2">
    <source>
        <dbReference type="Proteomes" id="UP000719267"/>
    </source>
</evidence>
<dbReference type="PANTHER" id="PTHR12526">
    <property type="entry name" value="GLYCOSYLTRANSFERASE"/>
    <property type="match status" value="1"/>
</dbReference>
<gene>
    <name evidence="1" type="ORF">KW502_12910</name>
</gene>